<dbReference type="InterPro" id="IPR011115">
    <property type="entry name" value="SecA_DEAD"/>
</dbReference>
<keyword evidence="8 10" id="KW-0811">Translocation</keyword>
<comment type="similarity">
    <text evidence="10">Belongs to the SecA family.</text>
</comment>
<feature type="region of interest" description="Disordered" evidence="11">
    <location>
        <begin position="1"/>
        <end position="31"/>
    </location>
</feature>
<comment type="subcellular location">
    <subcellularLocation>
        <location evidence="10">Cell membrane</location>
        <topology evidence="10">Peripheral membrane protein</topology>
        <orientation evidence="10">Cytoplasmic side</orientation>
    </subcellularLocation>
    <subcellularLocation>
        <location evidence="10">Cytoplasm</location>
    </subcellularLocation>
    <text evidence="10">Distribution is 50-50.</text>
</comment>
<dbReference type="SUPFAM" id="SSF81767">
    <property type="entry name" value="Pre-protein crosslinking domain of SecA"/>
    <property type="match status" value="1"/>
</dbReference>
<gene>
    <name evidence="10" type="primary">secA</name>
    <name evidence="15" type="ORF">KIH39_14370</name>
</gene>
<dbReference type="PROSITE" id="PS51196">
    <property type="entry name" value="SECA_MOTOR_DEAD"/>
    <property type="match status" value="1"/>
</dbReference>
<evidence type="ECO:0000259" key="13">
    <source>
        <dbReference type="PROSITE" id="PS51194"/>
    </source>
</evidence>
<dbReference type="Gene3D" id="3.40.50.300">
    <property type="entry name" value="P-loop containing nucleotide triphosphate hydrolases"/>
    <property type="match status" value="2"/>
</dbReference>
<reference evidence="15" key="1">
    <citation type="submission" date="2021-05" db="EMBL/GenBank/DDBJ databases">
        <title>Complete genome sequence of the cellulolytic planctomycete Telmatocola sphagniphila SP2T and characterization of the first cellulase from planctomycetes.</title>
        <authorList>
            <person name="Rakitin A.L."/>
            <person name="Beletsky A.V."/>
            <person name="Naumoff D.G."/>
            <person name="Kulichevskaya I.S."/>
            <person name="Mardanov A.V."/>
            <person name="Ravin N.V."/>
            <person name="Dedysh S.N."/>
        </authorList>
    </citation>
    <scope>NUCLEOTIDE SEQUENCE</scope>
    <source>
        <strain evidence="15">SP2T</strain>
    </source>
</reference>
<dbReference type="GO" id="GO:0017038">
    <property type="term" value="P:protein import"/>
    <property type="evidence" value="ECO:0007669"/>
    <property type="project" value="InterPro"/>
</dbReference>
<dbReference type="InterPro" id="IPR014001">
    <property type="entry name" value="Helicase_ATP-bd"/>
</dbReference>
<proteinExistence type="inferred from homology"/>
<dbReference type="PANTHER" id="PTHR30612:SF0">
    <property type="entry name" value="CHLOROPLAST PROTEIN-TRANSPORTING ATPASE"/>
    <property type="match status" value="1"/>
</dbReference>
<dbReference type="Gene3D" id="3.90.1440.10">
    <property type="entry name" value="SecA, preprotein cross-linking domain"/>
    <property type="match status" value="1"/>
</dbReference>
<dbReference type="InterPro" id="IPR020937">
    <property type="entry name" value="SecA_CS"/>
</dbReference>
<dbReference type="InterPro" id="IPR027417">
    <property type="entry name" value="P-loop_NTPase"/>
</dbReference>
<organism evidence="15 16">
    <name type="scientific">Telmatocola sphagniphila</name>
    <dbReference type="NCBI Taxonomy" id="1123043"/>
    <lineage>
        <taxon>Bacteria</taxon>
        <taxon>Pseudomonadati</taxon>
        <taxon>Planctomycetota</taxon>
        <taxon>Planctomycetia</taxon>
        <taxon>Gemmatales</taxon>
        <taxon>Gemmataceae</taxon>
    </lineage>
</organism>
<keyword evidence="5 10" id="KW-0067">ATP-binding</keyword>
<feature type="binding site" evidence="10">
    <location>
        <position position="116"/>
    </location>
    <ligand>
        <name>ATP</name>
        <dbReference type="ChEBI" id="CHEBI:30616"/>
    </ligand>
</feature>
<evidence type="ECO:0000256" key="6">
    <source>
        <dbReference type="ARBA" id="ARBA00022927"/>
    </source>
</evidence>
<feature type="binding site" evidence="10">
    <location>
        <begin position="134"/>
        <end position="138"/>
    </location>
    <ligand>
        <name>ATP</name>
        <dbReference type="ChEBI" id="CHEBI:30616"/>
    </ligand>
</feature>
<sequence>MSIVAEAPDLLKQRSPCPPRQRSSGRLGNPLANRSRALIGRGSKRALAKAAILVPQIRHWEQHYGILPDEELPAMAAKLRGEARSGKPNRKLVAQAFGLCSVAVWRVLGMRAFDVQLAAGICMHAGSIVELATGEGKTLTATFPAFLNALAGKGVHVATVNDYLAKRDAEQMVGPVYSKLGLSVGCLQQKMDDNERAKQYKCDITYATASEFGFDFLRDMMKLRGGQMAKDPFWAAWTEGGSAKMDPRVQRGHYFALVDEADSIFIDEARTPLIISSPTREASKEEQVVYHWADNVVKKMVVKEHFTIDTKKDKVELTEVGRHMARYSSPPVGPHSKAMDKLFEAVEKALQAHYRFVKDHHYMIIKNKVVIVDENTGRPMPDRQWREGLHQAVEAKEGMPIHIASDHAAQITFQNYFRLYHKLAGMSGTVIQNARELKKIYKLQTVWVPTNRPIVRKLLPDEVLPTEDAKFDAIVERVRDLVNQGRPVLIGTRSVEKSEALSEKLTKARIEHKVLNARQDAHEAEVVAAAGQPGRVTVATNMAGRGTDIKLGSGVAEKGGLHVIGTERHEAIRIDRQLLGRAGRQGDPGSGQFFVSLDDKLLEGLGPAKQHQLTELGKLGGRRDWNSFRQLFMLAQRRVERKHLRQRLDLMNYDKQRKDMLQDLGADPFVD</sequence>
<evidence type="ECO:0000313" key="16">
    <source>
        <dbReference type="Proteomes" id="UP000676194"/>
    </source>
</evidence>
<dbReference type="PANTHER" id="PTHR30612">
    <property type="entry name" value="SECA INNER MEMBRANE COMPONENT OF SEC PROTEIN SECRETION SYSTEM"/>
    <property type="match status" value="1"/>
</dbReference>
<dbReference type="AlphaFoldDB" id="A0A8E6B167"/>
<evidence type="ECO:0000256" key="9">
    <source>
        <dbReference type="ARBA" id="ARBA00023136"/>
    </source>
</evidence>
<dbReference type="Pfam" id="PF07517">
    <property type="entry name" value="SecA_DEAD"/>
    <property type="match status" value="1"/>
</dbReference>
<accession>A0A8E6B167</accession>
<dbReference type="GO" id="GO:0008564">
    <property type="term" value="F:protein-exporting ATPase activity"/>
    <property type="evidence" value="ECO:0007669"/>
    <property type="project" value="UniProtKB-EC"/>
</dbReference>
<dbReference type="Pfam" id="PF21090">
    <property type="entry name" value="P-loop_SecA"/>
    <property type="match status" value="1"/>
</dbReference>
<dbReference type="CDD" id="cd17928">
    <property type="entry name" value="DEXDc_SecA"/>
    <property type="match status" value="1"/>
</dbReference>
<dbReference type="GO" id="GO:0005829">
    <property type="term" value="C:cytosol"/>
    <property type="evidence" value="ECO:0007669"/>
    <property type="project" value="TreeGrafter"/>
</dbReference>
<evidence type="ECO:0000256" key="4">
    <source>
        <dbReference type="ARBA" id="ARBA00022741"/>
    </source>
</evidence>
<dbReference type="RefSeq" id="WP_213493929.1">
    <property type="nucleotide sequence ID" value="NZ_CP074694.1"/>
</dbReference>
<dbReference type="PROSITE" id="PS01312">
    <property type="entry name" value="SECA"/>
    <property type="match status" value="1"/>
</dbReference>
<keyword evidence="3 10" id="KW-0963">Cytoplasm</keyword>
<keyword evidence="9 10" id="KW-0472">Membrane</keyword>
<dbReference type="SMART" id="SM00957">
    <property type="entry name" value="SecA_DEAD"/>
    <property type="match status" value="1"/>
</dbReference>
<evidence type="ECO:0000256" key="5">
    <source>
        <dbReference type="ARBA" id="ARBA00022840"/>
    </source>
</evidence>
<evidence type="ECO:0000256" key="3">
    <source>
        <dbReference type="ARBA" id="ARBA00022490"/>
    </source>
</evidence>
<dbReference type="CDD" id="cd18803">
    <property type="entry name" value="SF2_C_secA"/>
    <property type="match status" value="1"/>
</dbReference>
<protein>
    <recommendedName>
        <fullName evidence="10">Protein translocase subunit SecA</fullName>
        <ecNumber evidence="10">7.4.2.8</ecNumber>
    </recommendedName>
</protein>
<dbReference type="InterPro" id="IPR014018">
    <property type="entry name" value="SecA_motor_DEAD"/>
</dbReference>
<feature type="domain" description="Helicase ATP-binding" evidence="12">
    <location>
        <begin position="118"/>
        <end position="298"/>
    </location>
</feature>
<dbReference type="KEGG" id="tsph:KIH39_14370"/>
<feature type="domain" description="Helicase C-terminal" evidence="13">
    <location>
        <begin position="470"/>
        <end position="661"/>
    </location>
</feature>
<dbReference type="InterPro" id="IPR036670">
    <property type="entry name" value="SecA_X-link_sf"/>
</dbReference>
<dbReference type="Pfam" id="PF01043">
    <property type="entry name" value="SecA_PP_bind"/>
    <property type="match status" value="1"/>
</dbReference>
<evidence type="ECO:0000256" key="11">
    <source>
        <dbReference type="SAM" id="MobiDB-lite"/>
    </source>
</evidence>
<dbReference type="FunFam" id="3.40.50.300:FF:000429">
    <property type="entry name" value="Preprotein translocase subunit SecA"/>
    <property type="match status" value="1"/>
</dbReference>
<comment type="catalytic activity">
    <reaction evidence="10">
        <text>ATP + H2O + cellular proteinSide 1 = ADP + phosphate + cellular proteinSide 2.</text>
        <dbReference type="EC" id="7.4.2.8"/>
    </reaction>
</comment>
<dbReference type="PROSITE" id="PS51192">
    <property type="entry name" value="HELICASE_ATP_BIND_1"/>
    <property type="match status" value="1"/>
</dbReference>
<keyword evidence="7 10" id="KW-1278">Translocase</keyword>
<comment type="function">
    <text evidence="10">Part of the Sec protein translocase complex. Interacts with the SecYEG preprotein conducting channel. Has a central role in coupling the hydrolysis of ATP to the transfer of proteins into and across the cell membrane, serving as an ATP-driven molecular motor driving the stepwise translocation of polypeptide chains across the membrane.</text>
</comment>
<keyword evidence="2 10" id="KW-1003">Cell membrane</keyword>
<feature type="binding site" evidence="10">
    <location>
        <position position="548"/>
    </location>
    <ligand>
        <name>ATP</name>
        <dbReference type="ChEBI" id="CHEBI:30616"/>
    </ligand>
</feature>
<name>A0A8E6B167_9BACT</name>
<dbReference type="HAMAP" id="MF_01382">
    <property type="entry name" value="SecA"/>
    <property type="match status" value="1"/>
</dbReference>
<dbReference type="EMBL" id="CP074694">
    <property type="protein sequence ID" value="QVL30045.1"/>
    <property type="molecule type" value="Genomic_DNA"/>
</dbReference>
<evidence type="ECO:0000313" key="15">
    <source>
        <dbReference type="EMBL" id="QVL30045.1"/>
    </source>
</evidence>
<dbReference type="GO" id="GO:0031522">
    <property type="term" value="C:cell envelope Sec protein transport complex"/>
    <property type="evidence" value="ECO:0007669"/>
    <property type="project" value="TreeGrafter"/>
</dbReference>
<dbReference type="PRINTS" id="PR00906">
    <property type="entry name" value="SECA"/>
</dbReference>
<evidence type="ECO:0000256" key="10">
    <source>
        <dbReference type="HAMAP-Rule" id="MF_01382"/>
    </source>
</evidence>
<dbReference type="GO" id="GO:0006605">
    <property type="term" value="P:protein targeting"/>
    <property type="evidence" value="ECO:0007669"/>
    <property type="project" value="UniProtKB-UniRule"/>
</dbReference>
<dbReference type="PROSITE" id="PS51194">
    <property type="entry name" value="HELICASE_CTER"/>
    <property type="match status" value="1"/>
</dbReference>
<dbReference type="InterPro" id="IPR000185">
    <property type="entry name" value="SecA"/>
</dbReference>
<evidence type="ECO:0000256" key="2">
    <source>
        <dbReference type="ARBA" id="ARBA00022475"/>
    </source>
</evidence>
<dbReference type="GO" id="GO:0005886">
    <property type="term" value="C:plasma membrane"/>
    <property type="evidence" value="ECO:0007669"/>
    <property type="project" value="UniProtKB-SubCell"/>
</dbReference>
<evidence type="ECO:0000259" key="14">
    <source>
        <dbReference type="PROSITE" id="PS51196"/>
    </source>
</evidence>
<evidence type="ECO:0000256" key="7">
    <source>
        <dbReference type="ARBA" id="ARBA00022967"/>
    </source>
</evidence>
<dbReference type="GO" id="GO:0065002">
    <property type="term" value="P:intracellular protein transmembrane transport"/>
    <property type="evidence" value="ECO:0007669"/>
    <property type="project" value="UniProtKB-UniRule"/>
</dbReference>
<dbReference type="InterPro" id="IPR001650">
    <property type="entry name" value="Helicase_C-like"/>
</dbReference>
<comment type="subunit">
    <text evidence="10">Monomer and homodimer. Part of the essential Sec protein translocation apparatus which comprises SecA, SecYEG and auxiliary proteins SecDF. Other proteins may also be involved.</text>
</comment>
<evidence type="ECO:0000256" key="8">
    <source>
        <dbReference type="ARBA" id="ARBA00023010"/>
    </source>
</evidence>
<feature type="domain" description="SecA family profile" evidence="14">
    <location>
        <begin position="32"/>
        <end position="640"/>
    </location>
</feature>
<dbReference type="SMART" id="SM00958">
    <property type="entry name" value="SecA_PP_bind"/>
    <property type="match status" value="1"/>
</dbReference>
<dbReference type="InterPro" id="IPR011130">
    <property type="entry name" value="SecA_preprotein_X-link_dom"/>
</dbReference>
<dbReference type="Proteomes" id="UP000676194">
    <property type="component" value="Chromosome"/>
</dbReference>
<dbReference type="GO" id="GO:0005524">
    <property type="term" value="F:ATP binding"/>
    <property type="evidence" value="ECO:0007669"/>
    <property type="project" value="UniProtKB-UniRule"/>
</dbReference>
<dbReference type="EC" id="7.4.2.8" evidence="10"/>
<dbReference type="GO" id="GO:0043952">
    <property type="term" value="P:protein transport by the Sec complex"/>
    <property type="evidence" value="ECO:0007669"/>
    <property type="project" value="TreeGrafter"/>
</dbReference>
<keyword evidence="16" id="KW-1185">Reference proteome</keyword>
<keyword evidence="4 10" id="KW-0547">Nucleotide-binding</keyword>
<evidence type="ECO:0000256" key="1">
    <source>
        <dbReference type="ARBA" id="ARBA00022448"/>
    </source>
</evidence>
<evidence type="ECO:0000259" key="12">
    <source>
        <dbReference type="PROSITE" id="PS51192"/>
    </source>
</evidence>
<dbReference type="SUPFAM" id="SSF52540">
    <property type="entry name" value="P-loop containing nucleoside triphosphate hydrolases"/>
    <property type="match status" value="2"/>
</dbReference>
<dbReference type="InterPro" id="IPR044722">
    <property type="entry name" value="SecA_SF2_C"/>
</dbReference>
<keyword evidence="6 10" id="KW-0653">Protein transport</keyword>
<keyword evidence="1 10" id="KW-0813">Transport</keyword>